<dbReference type="PANTHER" id="PTHR42939:SF3">
    <property type="entry name" value="ABC TRANSPORTER ATP-BINDING COMPONENT"/>
    <property type="match status" value="1"/>
</dbReference>
<dbReference type="PANTHER" id="PTHR42939">
    <property type="entry name" value="ABC TRANSPORTER ATP-BINDING PROTEIN ALBC-RELATED"/>
    <property type="match status" value="1"/>
</dbReference>
<accession>A0A1I6J1V0</accession>
<dbReference type="InterPro" id="IPR027417">
    <property type="entry name" value="P-loop_NTPase"/>
</dbReference>
<organism evidence="5 6">
    <name type="scientific">Anaeromicropila populeti</name>
    <dbReference type="NCBI Taxonomy" id="37658"/>
    <lineage>
        <taxon>Bacteria</taxon>
        <taxon>Bacillati</taxon>
        <taxon>Bacillota</taxon>
        <taxon>Clostridia</taxon>
        <taxon>Lachnospirales</taxon>
        <taxon>Lachnospiraceae</taxon>
        <taxon>Anaeromicropila</taxon>
    </lineage>
</organism>
<keyword evidence="2" id="KW-0547">Nucleotide-binding</keyword>
<dbReference type="SUPFAM" id="SSF52540">
    <property type="entry name" value="P-loop containing nucleoside triphosphate hydrolases"/>
    <property type="match status" value="1"/>
</dbReference>
<evidence type="ECO:0000256" key="2">
    <source>
        <dbReference type="ARBA" id="ARBA00022741"/>
    </source>
</evidence>
<keyword evidence="1" id="KW-0813">Transport</keyword>
<evidence type="ECO:0000313" key="5">
    <source>
        <dbReference type="EMBL" id="SFR72972.1"/>
    </source>
</evidence>
<gene>
    <name evidence="5" type="ORF">SAMN05661086_01368</name>
</gene>
<keyword evidence="6" id="KW-1185">Reference proteome</keyword>
<dbReference type="Proteomes" id="UP000199659">
    <property type="component" value="Unassembled WGS sequence"/>
</dbReference>
<dbReference type="Gene3D" id="3.40.50.300">
    <property type="entry name" value="P-loop containing nucleotide triphosphate hydrolases"/>
    <property type="match status" value="1"/>
</dbReference>
<dbReference type="InterPro" id="IPR003593">
    <property type="entry name" value="AAA+_ATPase"/>
</dbReference>
<dbReference type="InterPro" id="IPR051782">
    <property type="entry name" value="ABC_Transporter_VariousFunc"/>
</dbReference>
<sequence>MEHALLLQNVSKTYEKFQLDNINLELPKGCIMGFVGENGAGKSTTIKLIMDLIKRDSGEIQILGQDNKGDISQLKEHIGVVMDECCFPENMNWRHIKQVMKRLYKTWDEQKFCSLMEKFSLEEKKIVKEYSRGMKMKLSIAAALSHDSKLLILDEATSGLDPVVRDEILELFLEFIQDEEHSIFMSTHIISDLERISDYIACIHKGRLVFVEQKDELLSKYGILKCGEEDFSKIDKSIVKGVKRNSFGIEALVEKRKVHGNHVIDAASIEEIMLYFIKESKI</sequence>
<dbReference type="OrthoDB" id="9804819at2"/>
<keyword evidence="3 5" id="KW-0067">ATP-binding</keyword>
<dbReference type="CDD" id="cd03230">
    <property type="entry name" value="ABC_DR_subfamily_A"/>
    <property type="match status" value="1"/>
</dbReference>
<name>A0A1I6J1V0_9FIRM</name>
<dbReference type="PROSITE" id="PS50893">
    <property type="entry name" value="ABC_TRANSPORTER_2"/>
    <property type="match status" value="1"/>
</dbReference>
<dbReference type="GO" id="GO:0016887">
    <property type="term" value="F:ATP hydrolysis activity"/>
    <property type="evidence" value="ECO:0007669"/>
    <property type="project" value="InterPro"/>
</dbReference>
<reference evidence="5 6" key="1">
    <citation type="submission" date="2016-10" db="EMBL/GenBank/DDBJ databases">
        <authorList>
            <person name="de Groot N.N."/>
        </authorList>
    </citation>
    <scope>NUCLEOTIDE SEQUENCE [LARGE SCALE GENOMIC DNA]</scope>
    <source>
        <strain evidence="5 6">743A</strain>
    </source>
</reference>
<proteinExistence type="predicted"/>
<evidence type="ECO:0000259" key="4">
    <source>
        <dbReference type="PROSITE" id="PS50893"/>
    </source>
</evidence>
<evidence type="ECO:0000256" key="1">
    <source>
        <dbReference type="ARBA" id="ARBA00022448"/>
    </source>
</evidence>
<evidence type="ECO:0000256" key="3">
    <source>
        <dbReference type="ARBA" id="ARBA00022840"/>
    </source>
</evidence>
<dbReference type="InterPro" id="IPR003439">
    <property type="entry name" value="ABC_transporter-like_ATP-bd"/>
</dbReference>
<evidence type="ECO:0000313" key="6">
    <source>
        <dbReference type="Proteomes" id="UP000199659"/>
    </source>
</evidence>
<dbReference type="STRING" id="37658.SAMN05661086_01368"/>
<dbReference type="Pfam" id="PF00005">
    <property type="entry name" value="ABC_tran"/>
    <property type="match status" value="1"/>
</dbReference>
<dbReference type="AlphaFoldDB" id="A0A1I6J1V0"/>
<protein>
    <submittedName>
        <fullName evidence="5">ABC-2 type transport system ATP-binding protein</fullName>
    </submittedName>
</protein>
<feature type="domain" description="ABC transporter" evidence="4">
    <location>
        <begin position="5"/>
        <end position="230"/>
    </location>
</feature>
<dbReference type="SMART" id="SM00382">
    <property type="entry name" value="AAA"/>
    <property type="match status" value="1"/>
</dbReference>
<dbReference type="GO" id="GO:0005524">
    <property type="term" value="F:ATP binding"/>
    <property type="evidence" value="ECO:0007669"/>
    <property type="project" value="UniProtKB-KW"/>
</dbReference>
<dbReference type="EMBL" id="FOYZ01000004">
    <property type="protein sequence ID" value="SFR72972.1"/>
    <property type="molecule type" value="Genomic_DNA"/>
</dbReference>